<accession>A0A1M6S861</accession>
<organism evidence="2 3">
    <name type="scientific">Shimia gijangensis</name>
    <dbReference type="NCBI Taxonomy" id="1470563"/>
    <lineage>
        <taxon>Bacteria</taxon>
        <taxon>Pseudomonadati</taxon>
        <taxon>Pseudomonadota</taxon>
        <taxon>Alphaproteobacteria</taxon>
        <taxon>Rhodobacterales</taxon>
        <taxon>Roseobacteraceae</taxon>
    </lineage>
</organism>
<protein>
    <recommendedName>
        <fullName evidence="1">DUF2059 domain-containing protein</fullName>
    </recommendedName>
</protein>
<sequence>MVKGLQKIRVVLAAVLLAVMSVVVLAPQTRAADRSAVEAFLKVTGFDVAIDSIALSAESAPEMLGLDAGDFGAEWRFVSKQVFDPEVMQERATKILVETLEDSYLAHAAEFYASDLGLRLVEAENVSHFEDDTVKYDTGREIVAEMVKDGSERIELLRRMNHAIDPNDIGPQAVQEIQIRFILAASYAGVIDLKIDEDGLRAALAENENAMRLEMEASSLANSAYTYREFSDAEVLAYTEALEHPDMQVVYELMNAVHFEVMMNRFQLLATKMGNMQPQQDL</sequence>
<evidence type="ECO:0000259" key="1">
    <source>
        <dbReference type="Pfam" id="PF09832"/>
    </source>
</evidence>
<dbReference type="Proteomes" id="UP000183982">
    <property type="component" value="Unassembled WGS sequence"/>
</dbReference>
<evidence type="ECO:0000313" key="3">
    <source>
        <dbReference type="Proteomes" id="UP000183982"/>
    </source>
</evidence>
<evidence type="ECO:0000313" key="2">
    <source>
        <dbReference type="EMBL" id="SHK40994.1"/>
    </source>
</evidence>
<gene>
    <name evidence="2" type="ORF">SAMN05444000_12816</name>
</gene>
<keyword evidence="3" id="KW-1185">Reference proteome</keyword>
<reference evidence="3" key="1">
    <citation type="submission" date="2016-11" db="EMBL/GenBank/DDBJ databases">
        <authorList>
            <person name="Varghese N."/>
            <person name="Submissions S."/>
        </authorList>
    </citation>
    <scope>NUCLEOTIDE SEQUENCE [LARGE SCALE GENOMIC DNA]</scope>
    <source>
        <strain evidence="3">DSM 100564</strain>
    </source>
</reference>
<proteinExistence type="predicted"/>
<dbReference type="EMBL" id="FQZQ01000028">
    <property type="protein sequence ID" value="SHK40994.1"/>
    <property type="molecule type" value="Genomic_DNA"/>
</dbReference>
<dbReference type="InterPro" id="IPR018637">
    <property type="entry name" value="DUF2059"/>
</dbReference>
<name>A0A1M6S861_9RHOB</name>
<dbReference type="Pfam" id="PF09832">
    <property type="entry name" value="DUF2059"/>
    <property type="match status" value="1"/>
</dbReference>
<dbReference type="RefSeq" id="WP_073256262.1">
    <property type="nucleotide sequence ID" value="NZ_FQZQ01000028.1"/>
</dbReference>
<dbReference type="OrthoDB" id="7830101at2"/>
<feature type="domain" description="DUF2059" evidence="1">
    <location>
        <begin position="88"/>
        <end position="128"/>
    </location>
</feature>
<dbReference type="AlphaFoldDB" id="A0A1M6S861"/>